<sequence length="29" mass="3581">MLWSEELPSDRLMMKRRHLSDLNDELDHL</sequence>
<accession>A0A8F5BWY7</accession>
<reference evidence="1 4" key="1">
    <citation type="journal article" date="2021" name="Environ. Microbiol.">
        <title>New insights into the diversity and evolution of the archaeal mobilome from three complete genomes of Saccharolobus shibatae.</title>
        <authorList>
            <person name="Medvedeva S."/>
            <person name="Brandt D."/>
            <person name="Cvirkaite-Krupovic V."/>
            <person name="Liu Y."/>
            <person name="Severinov K."/>
            <person name="Ishino S."/>
            <person name="Ishino Y."/>
            <person name="Prangishvili D."/>
            <person name="Kalinowski J."/>
            <person name="Krupovic M."/>
        </authorList>
    </citation>
    <scope>NUCLEOTIDE SEQUENCE</scope>
    <source>
        <strain evidence="1">BEU9</strain>
        <strain evidence="2 4">S38A</strain>
    </source>
</reference>
<keyword evidence="4" id="KW-1185">Reference proteome</keyword>
<dbReference type="Proteomes" id="UP000693941">
    <property type="component" value="Chromosome"/>
</dbReference>
<dbReference type="EMBL" id="CP077713">
    <property type="protein sequence ID" value="QXJ36031.1"/>
    <property type="molecule type" value="Genomic_DNA"/>
</dbReference>
<dbReference type="AlphaFoldDB" id="A0A8F5BWY7"/>
<evidence type="ECO:0000313" key="2">
    <source>
        <dbReference type="EMBL" id="QXJ36031.1"/>
    </source>
</evidence>
<name>A0A8F5BWY7_9CREN</name>
<dbReference type="EMBL" id="CP077715">
    <property type="protein sequence ID" value="QXJ32900.1"/>
    <property type="molecule type" value="Genomic_DNA"/>
</dbReference>
<proteinExistence type="predicted"/>
<gene>
    <name evidence="1" type="ORF">J5U21_02555</name>
    <name evidence="2" type="ORF">J5U22_02582</name>
</gene>
<evidence type="ECO:0000313" key="4">
    <source>
        <dbReference type="Proteomes" id="UP000694036"/>
    </source>
</evidence>
<organism evidence="1 3">
    <name type="scientific">Saccharolobus shibatae</name>
    <dbReference type="NCBI Taxonomy" id="2286"/>
    <lineage>
        <taxon>Archaea</taxon>
        <taxon>Thermoproteota</taxon>
        <taxon>Thermoprotei</taxon>
        <taxon>Sulfolobales</taxon>
        <taxon>Sulfolobaceae</taxon>
        <taxon>Saccharolobus</taxon>
    </lineage>
</organism>
<evidence type="ECO:0000313" key="3">
    <source>
        <dbReference type="Proteomes" id="UP000693941"/>
    </source>
</evidence>
<evidence type="ECO:0000313" key="1">
    <source>
        <dbReference type="EMBL" id="QXJ32900.1"/>
    </source>
</evidence>
<dbReference type="Proteomes" id="UP000694036">
    <property type="component" value="Chromosome"/>
</dbReference>
<protein>
    <submittedName>
        <fullName evidence="1">Uncharacterized protein</fullName>
    </submittedName>
</protein>